<proteinExistence type="predicted"/>
<accession>A0A0D0BLN8</accession>
<evidence type="ECO:0000256" key="1">
    <source>
        <dbReference type="SAM" id="MobiDB-lite"/>
    </source>
</evidence>
<organism evidence="2 3">
    <name type="scientific">Collybiopsis luxurians FD-317 M1</name>
    <dbReference type="NCBI Taxonomy" id="944289"/>
    <lineage>
        <taxon>Eukaryota</taxon>
        <taxon>Fungi</taxon>
        <taxon>Dikarya</taxon>
        <taxon>Basidiomycota</taxon>
        <taxon>Agaricomycotina</taxon>
        <taxon>Agaricomycetes</taxon>
        <taxon>Agaricomycetidae</taxon>
        <taxon>Agaricales</taxon>
        <taxon>Marasmiineae</taxon>
        <taxon>Omphalotaceae</taxon>
        <taxon>Collybiopsis</taxon>
        <taxon>Collybiopsis luxurians</taxon>
    </lineage>
</organism>
<name>A0A0D0BLN8_9AGAR</name>
<reference evidence="2 3" key="1">
    <citation type="submission" date="2014-04" db="EMBL/GenBank/DDBJ databases">
        <title>Evolutionary Origins and Diversification of the Mycorrhizal Mutualists.</title>
        <authorList>
            <consortium name="DOE Joint Genome Institute"/>
            <consortium name="Mycorrhizal Genomics Consortium"/>
            <person name="Kohler A."/>
            <person name="Kuo A."/>
            <person name="Nagy L.G."/>
            <person name="Floudas D."/>
            <person name="Copeland A."/>
            <person name="Barry K.W."/>
            <person name="Cichocki N."/>
            <person name="Veneault-Fourrey C."/>
            <person name="LaButti K."/>
            <person name="Lindquist E.A."/>
            <person name="Lipzen A."/>
            <person name="Lundell T."/>
            <person name="Morin E."/>
            <person name="Murat C."/>
            <person name="Riley R."/>
            <person name="Ohm R."/>
            <person name="Sun H."/>
            <person name="Tunlid A."/>
            <person name="Henrissat B."/>
            <person name="Grigoriev I.V."/>
            <person name="Hibbett D.S."/>
            <person name="Martin F."/>
        </authorList>
    </citation>
    <scope>NUCLEOTIDE SEQUENCE [LARGE SCALE GENOMIC DNA]</scope>
    <source>
        <strain evidence="2 3">FD-317 M1</strain>
    </source>
</reference>
<protein>
    <submittedName>
        <fullName evidence="2">Uncharacterized protein</fullName>
    </submittedName>
</protein>
<dbReference type="AlphaFoldDB" id="A0A0D0BLN8"/>
<feature type="compositionally biased region" description="Pro residues" evidence="1">
    <location>
        <begin position="33"/>
        <end position="47"/>
    </location>
</feature>
<evidence type="ECO:0000313" key="3">
    <source>
        <dbReference type="Proteomes" id="UP000053593"/>
    </source>
</evidence>
<keyword evidence="3" id="KW-1185">Reference proteome</keyword>
<dbReference type="HOGENOM" id="CLU_2073419_0_0_1"/>
<dbReference type="EMBL" id="KN834909">
    <property type="protein sequence ID" value="KIK50319.1"/>
    <property type="molecule type" value="Genomic_DNA"/>
</dbReference>
<sequence>MPLPTFTTQPRTPFLTAFVHHNGFGNSTKSPAYSPPPPVDLPAPPVDKPPDSKILCPHKFYHSSKSLQVSYLHFFDTQSSVYIHSFATDPHALDSILDLPLEGNDEVEDFSSFIPAHY</sequence>
<gene>
    <name evidence="2" type="ORF">GYMLUDRAFT_253078</name>
</gene>
<dbReference type="Proteomes" id="UP000053593">
    <property type="component" value="Unassembled WGS sequence"/>
</dbReference>
<evidence type="ECO:0000313" key="2">
    <source>
        <dbReference type="EMBL" id="KIK50319.1"/>
    </source>
</evidence>
<feature type="region of interest" description="Disordered" evidence="1">
    <location>
        <begin position="27"/>
        <end position="50"/>
    </location>
</feature>